<dbReference type="OrthoDB" id="6196975at2"/>
<name>A0A5P6VUR9_PSEXY</name>
<dbReference type="InterPro" id="IPR025997">
    <property type="entry name" value="SBP_2_dom"/>
</dbReference>
<dbReference type="PROSITE" id="PS51257">
    <property type="entry name" value="PROKAR_LIPOPROTEIN"/>
    <property type="match status" value="1"/>
</dbReference>
<protein>
    <submittedName>
        <fullName evidence="6">Sugar ABC transporter substrate-binding protein</fullName>
    </submittedName>
</protein>
<evidence type="ECO:0000259" key="5">
    <source>
        <dbReference type="Pfam" id="PF13407"/>
    </source>
</evidence>
<dbReference type="PANTHER" id="PTHR46847:SF1">
    <property type="entry name" value="D-ALLOSE-BINDING PERIPLASMIC PROTEIN-RELATED"/>
    <property type="match status" value="1"/>
</dbReference>
<feature type="domain" description="Periplasmic binding protein" evidence="5">
    <location>
        <begin position="70"/>
        <end position="319"/>
    </location>
</feature>
<dbReference type="EMBL" id="CP043028">
    <property type="protein sequence ID" value="QFJ54551.1"/>
    <property type="molecule type" value="Genomic_DNA"/>
</dbReference>
<keyword evidence="4" id="KW-0812">Transmembrane</keyword>
<keyword evidence="3" id="KW-0732">Signal</keyword>
<dbReference type="GO" id="GO:0030246">
    <property type="term" value="F:carbohydrate binding"/>
    <property type="evidence" value="ECO:0007669"/>
    <property type="project" value="UniProtKB-ARBA"/>
</dbReference>
<feature type="transmembrane region" description="Helical" evidence="4">
    <location>
        <begin position="21"/>
        <end position="46"/>
    </location>
</feature>
<dbReference type="Gene3D" id="3.40.50.2300">
    <property type="match status" value="2"/>
</dbReference>
<dbReference type="Proteomes" id="UP000327030">
    <property type="component" value="Chromosome 1"/>
</dbReference>
<keyword evidence="4" id="KW-0472">Membrane</keyword>
<dbReference type="PANTHER" id="PTHR46847">
    <property type="entry name" value="D-ALLOSE-BINDING PERIPLASMIC PROTEIN-RELATED"/>
    <property type="match status" value="1"/>
</dbReference>
<dbReference type="InterPro" id="IPR028082">
    <property type="entry name" value="Peripla_BP_I"/>
</dbReference>
<evidence type="ECO:0000256" key="2">
    <source>
        <dbReference type="ARBA" id="ARBA00007639"/>
    </source>
</evidence>
<keyword evidence="4" id="KW-1133">Transmembrane helix</keyword>
<dbReference type="GO" id="GO:0030313">
    <property type="term" value="C:cell envelope"/>
    <property type="evidence" value="ECO:0007669"/>
    <property type="project" value="UniProtKB-SubCell"/>
</dbReference>
<evidence type="ECO:0000256" key="3">
    <source>
        <dbReference type="ARBA" id="ARBA00022729"/>
    </source>
</evidence>
<gene>
    <name evidence="6" type="ORF">FXF36_06645</name>
</gene>
<dbReference type="AlphaFoldDB" id="A0A5P6VUR9"/>
<accession>A0A5P6VUR9</accession>
<comment type="subcellular location">
    <subcellularLocation>
        <location evidence="1">Cell envelope</location>
    </subcellularLocation>
</comment>
<reference evidence="7" key="1">
    <citation type="submission" date="2019-08" db="EMBL/GenBank/DDBJ databases">
        <title>Complete Genome Sequence of the Polysaccharide-Degrading Rumen Bacterium Pseudobutyrivibrio xylanivorans MA3014.</title>
        <authorList>
            <person name="Palevich N."/>
            <person name="Maclean P.H."/>
            <person name="Kelly W.J."/>
            <person name="Leahy S.C."/>
            <person name="Rakonjac J."/>
            <person name="Attwood G.T."/>
        </authorList>
    </citation>
    <scope>NUCLEOTIDE SEQUENCE [LARGE SCALE GENOMIC DNA]</scope>
    <source>
        <strain evidence="7">MA3014</strain>
    </source>
</reference>
<dbReference type="SUPFAM" id="SSF53822">
    <property type="entry name" value="Periplasmic binding protein-like I"/>
    <property type="match status" value="1"/>
</dbReference>
<evidence type="ECO:0000256" key="4">
    <source>
        <dbReference type="SAM" id="Phobius"/>
    </source>
</evidence>
<proteinExistence type="inferred from homology"/>
<evidence type="ECO:0000313" key="7">
    <source>
        <dbReference type="Proteomes" id="UP000327030"/>
    </source>
</evidence>
<dbReference type="Pfam" id="PF13407">
    <property type="entry name" value="Peripla_BP_4"/>
    <property type="match status" value="1"/>
</dbReference>
<organism evidence="6 7">
    <name type="scientific">Pseudobutyrivibrio xylanivorans</name>
    <dbReference type="NCBI Taxonomy" id="185007"/>
    <lineage>
        <taxon>Bacteria</taxon>
        <taxon>Bacillati</taxon>
        <taxon>Bacillota</taxon>
        <taxon>Clostridia</taxon>
        <taxon>Lachnospirales</taxon>
        <taxon>Lachnospiraceae</taxon>
        <taxon>Pseudobutyrivibrio</taxon>
    </lineage>
</organism>
<evidence type="ECO:0000313" key="6">
    <source>
        <dbReference type="EMBL" id="QFJ54551.1"/>
    </source>
</evidence>
<comment type="similarity">
    <text evidence="2">Belongs to the bacterial solute-binding protein 2 family.</text>
</comment>
<evidence type="ECO:0000256" key="1">
    <source>
        <dbReference type="ARBA" id="ARBA00004196"/>
    </source>
</evidence>
<sequence length="357" mass="39818">MGFWRSNVMNLGKRRMKIKSSSALVIAAGCAVAFMFLTTCLTIYFYRQRMNEAYSLLQEAKYSQYDSYVVMISSDDDSDFWQRVYSAAFEYGKKNGVYVDLLSDNVDEKYSKSQLLEMAIESGCDAILLEGDDSPETAELLNTADAAGIPVITLENDVLGSSRVSFVGVNNYTIAKLYTQSLMDNIVKQKHVMVLGDSTINETAANNFVNNMQEALATEDLVNAPLEFDIKIIESDDAFATEEYIQNIFIKNELAPIVICLDATSTECFYQSMIDYNKVGQVLLFGNYESQTIYTGIKQGVIKSTVTLDATSMGETAVGAYIEYRDSGYVSDYINVEPKIIDSTNIGDYMKKESSDE</sequence>
<dbReference type="KEGG" id="pxv:FXF36_06645"/>